<dbReference type="Gene3D" id="1.20.120.1630">
    <property type="match status" value="1"/>
</dbReference>
<feature type="transmembrane region" description="Helical" evidence="5">
    <location>
        <begin position="116"/>
        <end position="134"/>
    </location>
</feature>
<gene>
    <name evidence="6" type="ORF">I3J27_36930</name>
</gene>
<accession>A0ABY7MNH4</accession>
<comment type="subcellular location">
    <subcellularLocation>
        <location evidence="1">Endomembrane system</location>
        <topology evidence="1">Multi-pass membrane protein</topology>
    </subcellularLocation>
</comment>
<keyword evidence="2 5" id="KW-0812">Transmembrane</keyword>
<protein>
    <submittedName>
        <fullName evidence="6">Isoprenylcysteine carboxylmethyltransferase family protein</fullName>
    </submittedName>
</protein>
<name>A0ABY7MNH4_9BRAD</name>
<evidence type="ECO:0000256" key="4">
    <source>
        <dbReference type="ARBA" id="ARBA00023136"/>
    </source>
</evidence>
<evidence type="ECO:0000256" key="1">
    <source>
        <dbReference type="ARBA" id="ARBA00004127"/>
    </source>
</evidence>
<organism evidence="6 7">
    <name type="scientific">Bradyrhizobium xenonodulans</name>
    <dbReference type="NCBI Taxonomy" id="2736875"/>
    <lineage>
        <taxon>Bacteria</taxon>
        <taxon>Pseudomonadati</taxon>
        <taxon>Pseudomonadota</taxon>
        <taxon>Alphaproteobacteria</taxon>
        <taxon>Hyphomicrobiales</taxon>
        <taxon>Nitrobacteraceae</taxon>
        <taxon>Bradyrhizobium</taxon>
    </lineage>
</organism>
<reference evidence="6" key="1">
    <citation type="submission" date="2021-12" db="EMBL/GenBank/DDBJ databases">
        <title>Bradyrhizobium xenonodulans sp. nov.</title>
        <authorList>
            <person name="Claassens R."/>
            <person name="Venter S.N."/>
            <person name="Beukes C.W."/>
            <person name="Stepkowski T."/>
            <person name="Steenkamp E.T."/>
        </authorList>
    </citation>
    <scope>NUCLEOTIDE SEQUENCE</scope>
    <source>
        <strain evidence="6">14AB</strain>
    </source>
</reference>
<dbReference type="Proteomes" id="UP001179614">
    <property type="component" value="Chromosome"/>
</dbReference>
<dbReference type="PANTHER" id="PTHR12714">
    <property type="entry name" value="PROTEIN-S ISOPRENYLCYSTEINE O-METHYLTRANSFERASE"/>
    <property type="match status" value="1"/>
</dbReference>
<dbReference type="Pfam" id="PF04191">
    <property type="entry name" value="PEMT"/>
    <property type="match status" value="1"/>
</dbReference>
<feature type="transmembrane region" description="Helical" evidence="5">
    <location>
        <begin position="88"/>
        <end position="110"/>
    </location>
</feature>
<feature type="transmembrane region" description="Helical" evidence="5">
    <location>
        <begin position="46"/>
        <end position="68"/>
    </location>
</feature>
<keyword evidence="3 5" id="KW-1133">Transmembrane helix</keyword>
<dbReference type="PANTHER" id="PTHR12714:SF24">
    <property type="entry name" value="SLR1182 PROTEIN"/>
    <property type="match status" value="1"/>
</dbReference>
<dbReference type="InterPro" id="IPR007318">
    <property type="entry name" value="Phopholipid_MeTrfase"/>
</dbReference>
<evidence type="ECO:0000256" key="3">
    <source>
        <dbReference type="ARBA" id="ARBA00022989"/>
    </source>
</evidence>
<evidence type="ECO:0000256" key="2">
    <source>
        <dbReference type="ARBA" id="ARBA00022692"/>
    </source>
</evidence>
<evidence type="ECO:0000313" key="7">
    <source>
        <dbReference type="Proteomes" id="UP001179614"/>
    </source>
</evidence>
<dbReference type="EMBL" id="CP089391">
    <property type="protein sequence ID" value="WBL78460.1"/>
    <property type="molecule type" value="Genomic_DNA"/>
</dbReference>
<proteinExistence type="predicted"/>
<sequence length="173" mass="19495">MPKTIAVLGSALFFVVAPLVLAGFIPWWTTHWEFRPAFFGFELTRAIGLMLIIAGVPGVVDSFARFALQGLGTPAPIAPTQKLVVTGLYRYVRNPIYVGVAAVILGQALLFGDQRLLWYAALLWLFFHVWVLVVEEPTLKETFGAQYEDFRANVPRWIPRLTPWRAVGRRNHS</sequence>
<keyword evidence="4 5" id="KW-0472">Membrane</keyword>
<evidence type="ECO:0000313" key="6">
    <source>
        <dbReference type="EMBL" id="WBL78460.1"/>
    </source>
</evidence>
<dbReference type="RefSeq" id="WP_270163733.1">
    <property type="nucleotide sequence ID" value="NZ_CP089391.1"/>
</dbReference>
<evidence type="ECO:0000256" key="5">
    <source>
        <dbReference type="SAM" id="Phobius"/>
    </source>
</evidence>
<keyword evidence="7" id="KW-1185">Reference proteome</keyword>